<sequence length="137" mass="14656">MSGFGALRECKAFPLRDFQALGQALLSIVGLSILEMRPGARELSGTGSRCSDPGTHSIAAAQEERLRSPLLKAPKLAPAGLISRSDIIDTWVTLGQIPLPVYTSIFPSAKGDDNSSIGYCEDATNTHEESKRAMTHN</sequence>
<reference evidence="2" key="1">
    <citation type="journal article" date="2013" name="Science">
        <title>Comparative analysis of bat genomes provides insight into the evolution of flight and immunity.</title>
        <authorList>
            <person name="Zhang G."/>
            <person name="Cowled C."/>
            <person name="Shi Z."/>
            <person name="Huang Z."/>
            <person name="Bishop-Lilly K.A."/>
            <person name="Fang X."/>
            <person name="Wynne J.W."/>
            <person name="Xiong Z."/>
            <person name="Baker M.L."/>
            <person name="Zhao W."/>
            <person name="Tachedjian M."/>
            <person name="Zhu Y."/>
            <person name="Zhou P."/>
            <person name="Jiang X."/>
            <person name="Ng J."/>
            <person name="Yang L."/>
            <person name="Wu L."/>
            <person name="Xiao J."/>
            <person name="Feng Y."/>
            <person name="Chen Y."/>
            <person name="Sun X."/>
            <person name="Zhang Y."/>
            <person name="Marsh G.A."/>
            <person name="Crameri G."/>
            <person name="Broder C.C."/>
            <person name="Frey K.G."/>
            <person name="Wang L.F."/>
            <person name="Wang J."/>
        </authorList>
    </citation>
    <scope>NUCLEOTIDE SEQUENCE [LARGE SCALE GENOMIC DNA]</scope>
</reference>
<dbReference type="InParanoid" id="L5JNT7"/>
<accession>L5JNT7</accession>
<dbReference type="EMBL" id="KB031153">
    <property type="protein sequence ID" value="ELK01079.1"/>
    <property type="molecule type" value="Genomic_DNA"/>
</dbReference>
<name>L5JNT7_PTEAL</name>
<evidence type="ECO:0000313" key="1">
    <source>
        <dbReference type="EMBL" id="ELK01079.1"/>
    </source>
</evidence>
<gene>
    <name evidence="1" type="ORF">PAL_GLEAN10020678</name>
</gene>
<dbReference type="Proteomes" id="UP000010552">
    <property type="component" value="Unassembled WGS sequence"/>
</dbReference>
<organism evidence="1 2">
    <name type="scientific">Pteropus alecto</name>
    <name type="common">Black flying fox</name>
    <dbReference type="NCBI Taxonomy" id="9402"/>
    <lineage>
        <taxon>Eukaryota</taxon>
        <taxon>Metazoa</taxon>
        <taxon>Chordata</taxon>
        <taxon>Craniata</taxon>
        <taxon>Vertebrata</taxon>
        <taxon>Euteleostomi</taxon>
        <taxon>Mammalia</taxon>
        <taxon>Eutheria</taxon>
        <taxon>Laurasiatheria</taxon>
        <taxon>Chiroptera</taxon>
        <taxon>Yinpterochiroptera</taxon>
        <taxon>Pteropodoidea</taxon>
        <taxon>Pteropodidae</taxon>
        <taxon>Pteropodinae</taxon>
        <taxon>Pteropus</taxon>
    </lineage>
</organism>
<dbReference type="AlphaFoldDB" id="L5JNT7"/>
<protein>
    <submittedName>
        <fullName evidence="1">Uncharacterized protein</fullName>
    </submittedName>
</protein>
<keyword evidence="2" id="KW-1185">Reference proteome</keyword>
<evidence type="ECO:0000313" key="2">
    <source>
        <dbReference type="Proteomes" id="UP000010552"/>
    </source>
</evidence>
<proteinExistence type="predicted"/>